<dbReference type="PROSITE" id="PS50102">
    <property type="entry name" value="RRM"/>
    <property type="match status" value="1"/>
</dbReference>
<dbReference type="PRINTS" id="PR01226">
    <property type="entry name" value="EXPANSIN"/>
</dbReference>
<dbReference type="GO" id="GO:0000381">
    <property type="term" value="P:regulation of alternative mRNA splicing, via spliceosome"/>
    <property type="evidence" value="ECO:0007669"/>
    <property type="project" value="UniProtKB-ARBA"/>
</dbReference>
<evidence type="ECO:0000313" key="11">
    <source>
        <dbReference type="EMBL" id="URE47223.1"/>
    </source>
</evidence>
<evidence type="ECO:0000256" key="6">
    <source>
        <dbReference type="ARBA" id="ARBA00023242"/>
    </source>
</evidence>
<dbReference type="GO" id="GO:0000932">
    <property type="term" value="C:P-body"/>
    <property type="evidence" value="ECO:0007669"/>
    <property type="project" value="UniProtKB-ARBA"/>
</dbReference>
<reference evidence="11" key="1">
    <citation type="submission" date="2022-05" db="EMBL/GenBank/DDBJ databases">
        <title>The Musa troglodytarum L. genome provides insights into the mechanism of non-climacteric behaviour and enrichment of carotenoids.</title>
        <authorList>
            <person name="Wang J."/>
        </authorList>
    </citation>
    <scope>NUCLEOTIDE SEQUENCE</scope>
    <source>
        <tissue evidence="11">Leaf</tissue>
    </source>
</reference>
<evidence type="ECO:0000259" key="10">
    <source>
        <dbReference type="PROSITE" id="PS50102"/>
    </source>
</evidence>
<dbReference type="GO" id="GO:0005634">
    <property type="term" value="C:nucleus"/>
    <property type="evidence" value="ECO:0007669"/>
    <property type="project" value="UniProtKB-SubCell"/>
</dbReference>
<feature type="region of interest" description="Disordered" evidence="9">
    <location>
        <begin position="407"/>
        <end position="431"/>
    </location>
</feature>
<dbReference type="InterPro" id="IPR034792">
    <property type="entry name" value="PTBPH1/PTBPH2_RRM1"/>
</dbReference>
<evidence type="ECO:0000256" key="2">
    <source>
        <dbReference type="ARBA" id="ARBA00022664"/>
    </source>
</evidence>
<name>A0A9E7II86_9LILI</name>
<feature type="region of interest" description="Disordered" evidence="9">
    <location>
        <begin position="436"/>
        <end position="455"/>
    </location>
</feature>
<dbReference type="OrthoDB" id="296632at2759"/>
<dbReference type="GO" id="GO:0003729">
    <property type="term" value="F:mRNA binding"/>
    <property type="evidence" value="ECO:0007669"/>
    <property type="project" value="UniProtKB-ARBA"/>
</dbReference>
<dbReference type="FunFam" id="3.30.70.330:FF:000260">
    <property type="entry name" value="Polypyrimidine tract-binding protein homolog 2"/>
    <property type="match status" value="1"/>
</dbReference>
<dbReference type="InterPro" id="IPR002963">
    <property type="entry name" value="Expansin"/>
</dbReference>
<dbReference type="CDD" id="cd12690">
    <property type="entry name" value="RRM3_PTBPH1_PTBPH2"/>
    <property type="match status" value="1"/>
</dbReference>
<evidence type="ECO:0000256" key="7">
    <source>
        <dbReference type="ARBA" id="ARBA00056336"/>
    </source>
</evidence>
<sequence length="547" mass="59045">MSSSSGQPQFRYTQTPSKVLHLRNLPWECTEEELIELGKPFGKIVNTKCNVGANRNQAFVEFADLNQAISMVSYYASSSEPAQVRGKTVYIQYSNRQEIVNNKVSGEVAGNVLLVTIEGVEAGDVSIDVIHLVFSAFGFVHKIATFEKAAGFQALIQYTDAATASEAKNALDGRSIPRYLLPEHVTSCYLRISFSAHTDLNIKFQSHRSRDYTNPYLPVNPSAIEGNLQPMVGPDGKIKEPESNVLLAAIENMQYAVTVDVLYTVFSAFGTVQKIAIFEKNGGTQALIQYPDVTTAAVAKEALEGHCIYDGGYCKLHLSYSRHTDLNVKAYSDKSRDYTISSTGILSNPQASSVPSASTGWQTNPQVAGTSVGSIGMQAPVPVGQAAAWDPSKTTFASPAGTFPGQPFVPSAGAPFPTSGGPPSAPAGYFQAPQQRPQYGVQPRPASGAPPYGQPPGKRGGIRFIIISHSYFDLVLFTDVGGAGDVHVVSIKWVRYRAQFHVQELAGQHQPQRPVPLVQGYASINTGDGSRVELTLVYNLSTVLEEE</sequence>
<comment type="function">
    <text evidence="7">Plays a role in pre-mRNA splicing. Binds to the polypyrimidine tract of introns. May promote the binding of U2 snRNP to pre-mRNA.</text>
</comment>
<dbReference type="InterPro" id="IPR034794">
    <property type="entry name" value="PTBPH1/PTBPH2_RRM3"/>
</dbReference>
<keyword evidence="12" id="KW-1185">Reference proteome</keyword>
<dbReference type="GO" id="GO:0009845">
    <property type="term" value="P:seed germination"/>
    <property type="evidence" value="ECO:0007669"/>
    <property type="project" value="UniProtKB-ARBA"/>
</dbReference>
<dbReference type="CDD" id="cd12686">
    <property type="entry name" value="RRM1_PTBPH1_PTBPH2"/>
    <property type="match status" value="1"/>
</dbReference>
<proteinExistence type="predicted"/>
<evidence type="ECO:0000256" key="8">
    <source>
        <dbReference type="PROSITE-ProRule" id="PRU00176"/>
    </source>
</evidence>
<organism evidence="11 12">
    <name type="scientific">Musa troglodytarum</name>
    <name type="common">fe'i banana</name>
    <dbReference type="NCBI Taxonomy" id="320322"/>
    <lineage>
        <taxon>Eukaryota</taxon>
        <taxon>Viridiplantae</taxon>
        <taxon>Streptophyta</taxon>
        <taxon>Embryophyta</taxon>
        <taxon>Tracheophyta</taxon>
        <taxon>Spermatophyta</taxon>
        <taxon>Magnoliopsida</taxon>
        <taxon>Liliopsida</taxon>
        <taxon>Zingiberales</taxon>
        <taxon>Musaceae</taxon>
        <taxon>Musa</taxon>
    </lineage>
</organism>
<evidence type="ECO:0000256" key="5">
    <source>
        <dbReference type="ARBA" id="ARBA00022990"/>
    </source>
</evidence>
<dbReference type="InterPro" id="IPR012677">
    <property type="entry name" value="Nucleotide-bd_a/b_plait_sf"/>
</dbReference>
<dbReference type="GO" id="GO:0006417">
    <property type="term" value="P:regulation of translation"/>
    <property type="evidence" value="ECO:0007669"/>
    <property type="project" value="UniProtKB-ARBA"/>
</dbReference>
<dbReference type="EMBL" id="CP097511">
    <property type="protein sequence ID" value="URE47223.1"/>
    <property type="molecule type" value="Genomic_DNA"/>
</dbReference>
<keyword evidence="5" id="KW-0007">Acetylation</keyword>
<comment type="subcellular location">
    <subcellularLocation>
        <location evidence="1">Nucleus</location>
    </subcellularLocation>
</comment>
<dbReference type="SUPFAM" id="SSF54928">
    <property type="entry name" value="RNA-binding domain, RBD"/>
    <property type="match status" value="3"/>
</dbReference>
<evidence type="ECO:0000256" key="9">
    <source>
        <dbReference type="SAM" id="MobiDB-lite"/>
    </source>
</evidence>
<accession>A0A9E7II86</accession>
<dbReference type="Pfam" id="PF00076">
    <property type="entry name" value="RRM_1"/>
    <property type="match status" value="1"/>
</dbReference>
<keyword evidence="2" id="KW-0507">mRNA processing</keyword>
<evidence type="ECO:0000256" key="3">
    <source>
        <dbReference type="ARBA" id="ARBA00022737"/>
    </source>
</evidence>
<dbReference type="AlphaFoldDB" id="A0A9E7II86"/>
<feature type="domain" description="RRM" evidence="10">
    <location>
        <begin position="18"/>
        <end position="96"/>
    </location>
</feature>
<dbReference type="FunFam" id="3.30.70.330:FF:000324">
    <property type="entry name" value="Polypyrimidine tract-binding protein-like 2"/>
    <property type="match status" value="2"/>
</dbReference>
<dbReference type="InterPro" id="IPR035979">
    <property type="entry name" value="RBD_domain_sf"/>
</dbReference>
<gene>
    <name evidence="11" type="ORF">MUK42_15082</name>
</gene>
<keyword evidence="4 8" id="KW-0694">RNA-binding</keyword>
<dbReference type="Proteomes" id="UP001055439">
    <property type="component" value="Chromosome 9"/>
</dbReference>
<dbReference type="InterPro" id="IPR034793">
    <property type="entry name" value="PTBPH1/PTBPH2_RRM2"/>
</dbReference>
<keyword evidence="3" id="KW-0677">Repeat</keyword>
<dbReference type="PANTHER" id="PTHR15592">
    <property type="entry name" value="MATRIN 3/NUCLEAR PROTEIN 220-RELATED"/>
    <property type="match status" value="1"/>
</dbReference>
<dbReference type="Pfam" id="PF13893">
    <property type="entry name" value="RRM_5"/>
    <property type="match status" value="2"/>
</dbReference>
<dbReference type="Gene3D" id="3.30.70.330">
    <property type="match status" value="3"/>
</dbReference>
<evidence type="ECO:0000256" key="1">
    <source>
        <dbReference type="ARBA" id="ARBA00004123"/>
    </source>
</evidence>
<evidence type="ECO:0000256" key="4">
    <source>
        <dbReference type="ARBA" id="ARBA00022884"/>
    </source>
</evidence>
<feature type="compositionally biased region" description="Low complexity" evidence="9">
    <location>
        <begin position="410"/>
        <end position="428"/>
    </location>
</feature>
<keyword evidence="6" id="KW-0539">Nucleus</keyword>
<evidence type="ECO:0000313" key="12">
    <source>
        <dbReference type="Proteomes" id="UP001055439"/>
    </source>
</evidence>
<dbReference type="SMART" id="SM00360">
    <property type="entry name" value="RRM"/>
    <property type="match status" value="2"/>
</dbReference>
<dbReference type="GO" id="GO:0009664">
    <property type="term" value="P:plant-type cell wall organization"/>
    <property type="evidence" value="ECO:0007669"/>
    <property type="project" value="InterPro"/>
</dbReference>
<dbReference type="CDD" id="cd12691">
    <property type="entry name" value="RRM2_PTBPH1_PTBPH2"/>
    <property type="match status" value="1"/>
</dbReference>
<dbReference type="InterPro" id="IPR000504">
    <property type="entry name" value="RRM_dom"/>
</dbReference>
<dbReference type="GO" id="GO:0006397">
    <property type="term" value="P:mRNA processing"/>
    <property type="evidence" value="ECO:0007669"/>
    <property type="project" value="UniProtKB-KW"/>
</dbReference>
<protein>
    <submittedName>
        <fullName evidence="11">Polypyrimidine tract-binding protein</fullName>
    </submittedName>
</protein>